<dbReference type="AlphaFoldDB" id="A0AAE7BB42"/>
<protein>
    <recommendedName>
        <fullName evidence="3">Peptidoglycan synthetase</fullName>
    </recommendedName>
</protein>
<name>A0AAE7BB42_9BACT</name>
<organism evidence="1 2">
    <name type="scientific">Arcobacter venerupis</name>
    <dbReference type="NCBI Taxonomy" id="1054033"/>
    <lineage>
        <taxon>Bacteria</taxon>
        <taxon>Pseudomonadati</taxon>
        <taxon>Campylobacterota</taxon>
        <taxon>Epsilonproteobacteria</taxon>
        <taxon>Campylobacterales</taxon>
        <taxon>Arcobacteraceae</taxon>
        <taxon>Arcobacter</taxon>
    </lineage>
</organism>
<evidence type="ECO:0000313" key="1">
    <source>
        <dbReference type="EMBL" id="QKF67144.1"/>
    </source>
</evidence>
<sequence>MQISSILDIVDGSLLNSPSISFIYSIKTNANKVKEGDLFIARDLNDINIAITNGAFAIILDTNSAILDNEIAWIKVKDIDTCIIKLIRYKLSILNLEAYFCDKITYQLLKIYSSHFSKSIKLIPTKLENLFKNIDEIEQNDIIISLNEEILGKIYPHNKDFSKITKKLEIENLIEHSLFETSFSFNNQYFSKIKIPSLYLAQFLRIHIFLGGNIDFSKLKMFNNLKPLFIDRNLNLIEFGRSDRFIISQDTQSLFANEILYMKIKYKYAKTIFITTNYSEYLKEDEQILIKELDELKPILNKIKFNAIYLMGFNYNQVQEYLLKSEKSLTLF</sequence>
<dbReference type="RefSeq" id="WP_128360084.1">
    <property type="nucleotide sequence ID" value="NZ_CP053840.1"/>
</dbReference>
<keyword evidence="2" id="KW-1185">Reference proteome</keyword>
<accession>A0AAE7BB42</accession>
<reference evidence="1 2" key="1">
    <citation type="submission" date="2020-05" db="EMBL/GenBank/DDBJ databases">
        <title>Complete genome sequencing of Campylobacter and Arcobacter type strains.</title>
        <authorList>
            <person name="Miller W.G."/>
            <person name="Yee E."/>
        </authorList>
    </citation>
    <scope>NUCLEOTIDE SEQUENCE [LARGE SCALE GENOMIC DNA]</scope>
    <source>
        <strain evidence="1 2">LMG 26156</strain>
    </source>
</reference>
<proteinExistence type="predicted"/>
<dbReference type="SUPFAM" id="SSF63418">
    <property type="entry name" value="MurE/MurF N-terminal domain"/>
    <property type="match status" value="1"/>
</dbReference>
<evidence type="ECO:0008006" key="3">
    <source>
        <dbReference type="Google" id="ProtNLM"/>
    </source>
</evidence>
<dbReference type="Proteomes" id="UP000503482">
    <property type="component" value="Chromosome"/>
</dbReference>
<dbReference type="KEGG" id="avp:AVENP_1595"/>
<gene>
    <name evidence="1" type="ORF">AVENP_1595</name>
</gene>
<dbReference type="EMBL" id="CP053840">
    <property type="protein sequence ID" value="QKF67144.1"/>
    <property type="molecule type" value="Genomic_DNA"/>
</dbReference>
<evidence type="ECO:0000313" key="2">
    <source>
        <dbReference type="Proteomes" id="UP000503482"/>
    </source>
</evidence>
<dbReference type="InterPro" id="IPR035911">
    <property type="entry name" value="MurE/MurF_N"/>
</dbReference>